<organism evidence="1 2">
    <name type="scientific">Mongoliitalea lutea</name>
    <dbReference type="NCBI Taxonomy" id="849756"/>
    <lineage>
        <taxon>Bacteria</taxon>
        <taxon>Pseudomonadati</taxon>
        <taxon>Bacteroidota</taxon>
        <taxon>Cytophagia</taxon>
        <taxon>Cytophagales</taxon>
        <taxon>Cyclobacteriaceae</taxon>
        <taxon>Mongoliitalea</taxon>
    </lineage>
</organism>
<name>A0A8J3CVP8_9BACT</name>
<protein>
    <submittedName>
        <fullName evidence="1">Uncharacterized protein</fullName>
    </submittedName>
</protein>
<sequence length="121" mass="14371">MASSLYHYQNKNYPHLKEAYRIFAESSSADLKLANDFLVFSNEVLLTNSSAGNVHSLKNWEALMQHPPKSMDIFIYNFYKHAYPLEQEDWDGLQHALQQRNYRSTLLSQDKWVEIWRFENP</sequence>
<dbReference type="AlphaFoldDB" id="A0A8J3CVP8"/>
<gene>
    <name evidence="1" type="ORF">GCM10008106_01180</name>
</gene>
<reference evidence="1" key="1">
    <citation type="journal article" date="2014" name="Int. J. Syst. Evol. Microbiol.">
        <title>Complete genome sequence of Corynebacterium casei LMG S-19264T (=DSM 44701T), isolated from a smear-ripened cheese.</title>
        <authorList>
            <consortium name="US DOE Joint Genome Institute (JGI-PGF)"/>
            <person name="Walter F."/>
            <person name="Albersmeier A."/>
            <person name="Kalinowski J."/>
            <person name="Ruckert C."/>
        </authorList>
    </citation>
    <scope>NUCLEOTIDE SEQUENCE</scope>
    <source>
        <strain evidence="1">KCTC 23224</strain>
    </source>
</reference>
<evidence type="ECO:0000313" key="1">
    <source>
        <dbReference type="EMBL" id="GHB24212.1"/>
    </source>
</evidence>
<keyword evidence="2" id="KW-1185">Reference proteome</keyword>
<dbReference type="Proteomes" id="UP000642809">
    <property type="component" value="Unassembled WGS sequence"/>
</dbReference>
<dbReference type="EMBL" id="BMYF01000001">
    <property type="protein sequence ID" value="GHB24212.1"/>
    <property type="molecule type" value="Genomic_DNA"/>
</dbReference>
<proteinExistence type="predicted"/>
<comment type="caution">
    <text evidence="1">The sequence shown here is derived from an EMBL/GenBank/DDBJ whole genome shotgun (WGS) entry which is preliminary data.</text>
</comment>
<reference evidence="1" key="2">
    <citation type="submission" date="2020-09" db="EMBL/GenBank/DDBJ databases">
        <authorList>
            <person name="Sun Q."/>
            <person name="Kim S."/>
        </authorList>
    </citation>
    <scope>NUCLEOTIDE SEQUENCE</scope>
    <source>
        <strain evidence="1">KCTC 23224</strain>
    </source>
</reference>
<evidence type="ECO:0000313" key="2">
    <source>
        <dbReference type="Proteomes" id="UP000642809"/>
    </source>
</evidence>
<accession>A0A8J3CVP8</accession>